<dbReference type="GeneID" id="20675308"/>
<dbReference type="InParanoid" id="W4K218"/>
<reference evidence="2 3" key="1">
    <citation type="journal article" date="2012" name="New Phytol.">
        <title>Insight into trade-off between wood decay and parasitism from the genome of a fungal forest pathogen.</title>
        <authorList>
            <person name="Olson A."/>
            <person name="Aerts A."/>
            <person name="Asiegbu F."/>
            <person name="Belbahri L."/>
            <person name="Bouzid O."/>
            <person name="Broberg A."/>
            <person name="Canback B."/>
            <person name="Coutinho P.M."/>
            <person name="Cullen D."/>
            <person name="Dalman K."/>
            <person name="Deflorio G."/>
            <person name="van Diepen L.T."/>
            <person name="Dunand C."/>
            <person name="Duplessis S."/>
            <person name="Durling M."/>
            <person name="Gonthier P."/>
            <person name="Grimwood J."/>
            <person name="Fossdal C.G."/>
            <person name="Hansson D."/>
            <person name="Henrissat B."/>
            <person name="Hietala A."/>
            <person name="Himmelstrand K."/>
            <person name="Hoffmeister D."/>
            <person name="Hogberg N."/>
            <person name="James T.Y."/>
            <person name="Karlsson M."/>
            <person name="Kohler A."/>
            <person name="Kues U."/>
            <person name="Lee Y.H."/>
            <person name="Lin Y.C."/>
            <person name="Lind M."/>
            <person name="Lindquist E."/>
            <person name="Lombard V."/>
            <person name="Lucas S."/>
            <person name="Lunden K."/>
            <person name="Morin E."/>
            <person name="Murat C."/>
            <person name="Park J."/>
            <person name="Raffaello T."/>
            <person name="Rouze P."/>
            <person name="Salamov A."/>
            <person name="Schmutz J."/>
            <person name="Solheim H."/>
            <person name="Stahlberg J."/>
            <person name="Velez H."/>
            <person name="de Vries R.P."/>
            <person name="Wiebenga A."/>
            <person name="Woodward S."/>
            <person name="Yakovlev I."/>
            <person name="Garbelotto M."/>
            <person name="Martin F."/>
            <person name="Grigoriev I.V."/>
            <person name="Stenlid J."/>
        </authorList>
    </citation>
    <scope>NUCLEOTIDE SEQUENCE [LARGE SCALE GENOMIC DNA]</scope>
    <source>
        <strain evidence="2 3">TC 32-1</strain>
    </source>
</reference>
<protein>
    <submittedName>
        <fullName evidence="2">Uncharacterized protein</fullName>
    </submittedName>
</protein>
<dbReference type="Proteomes" id="UP000030671">
    <property type="component" value="Unassembled WGS sequence"/>
</dbReference>
<keyword evidence="1" id="KW-1133">Transmembrane helix</keyword>
<keyword evidence="3" id="KW-1185">Reference proteome</keyword>
<dbReference type="HOGENOM" id="CLU_1619254_0_0_1"/>
<sequence>MVAWRDPKTVADQSYTLIKFIHTLDGIFLWEFFSTIGYEWDIVTRRRPWRWKMALYISCRLATLTAVICDLIGFNVMQAFNCRAWLLSLMFFSSAGLALASFLVIMRSIALWERRAVVVGTLFVVWLINVAFLIYGMTKWMRIGTSRRKYVRSQDLKKIETVLS</sequence>
<proteinExistence type="predicted"/>
<dbReference type="EMBL" id="KI925460">
    <property type="protein sequence ID" value="ETW79837.1"/>
    <property type="molecule type" value="Genomic_DNA"/>
</dbReference>
<gene>
    <name evidence="2" type="ORF">HETIRDRAFT_440823</name>
</gene>
<organism evidence="2 3">
    <name type="scientific">Heterobasidion irregulare (strain TC 32-1)</name>
    <dbReference type="NCBI Taxonomy" id="747525"/>
    <lineage>
        <taxon>Eukaryota</taxon>
        <taxon>Fungi</taxon>
        <taxon>Dikarya</taxon>
        <taxon>Basidiomycota</taxon>
        <taxon>Agaricomycotina</taxon>
        <taxon>Agaricomycetes</taxon>
        <taxon>Russulales</taxon>
        <taxon>Bondarzewiaceae</taxon>
        <taxon>Heterobasidion</taxon>
        <taxon>Heterobasidion annosum species complex</taxon>
    </lineage>
</organism>
<dbReference type="OrthoDB" id="3197626at2759"/>
<name>W4K218_HETIT</name>
<feature type="transmembrane region" description="Helical" evidence="1">
    <location>
        <begin position="84"/>
        <end position="105"/>
    </location>
</feature>
<dbReference type="AlphaFoldDB" id="W4K218"/>
<evidence type="ECO:0000313" key="2">
    <source>
        <dbReference type="EMBL" id="ETW79837.1"/>
    </source>
</evidence>
<keyword evidence="1" id="KW-0812">Transmembrane</keyword>
<accession>W4K218</accession>
<evidence type="ECO:0000256" key="1">
    <source>
        <dbReference type="SAM" id="Phobius"/>
    </source>
</evidence>
<feature type="transmembrane region" description="Helical" evidence="1">
    <location>
        <begin position="117"/>
        <end position="137"/>
    </location>
</feature>
<dbReference type="RefSeq" id="XP_009548381.1">
    <property type="nucleotide sequence ID" value="XM_009550086.1"/>
</dbReference>
<dbReference type="KEGG" id="hir:HETIRDRAFT_440823"/>
<keyword evidence="1" id="KW-0472">Membrane</keyword>
<evidence type="ECO:0000313" key="3">
    <source>
        <dbReference type="Proteomes" id="UP000030671"/>
    </source>
</evidence>